<evidence type="ECO:0000256" key="1">
    <source>
        <dbReference type="ARBA" id="ARBA00022670"/>
    </source>
</evidence>
<evidence type="ECO:0000256" key="3">
    <source>
        <dbReference type="ARBA" id="ARBA00022801"/>
    </source>
</evidence>
<dbReference type="RefSeq" id="WP_408076545.1">
    <property type="nucleotide sequence ID" value="NZ_JBELQC010000001.1"/>
</dbReference>
<dbReference type="Proteomes" id="UP001629244">
    <property type="component" value="Unassembled WGS sequence"/>
</dbReference>
<evidence type="ECO:0000256" key="4">
    <source>
        <dbReference type="ARBA" id="ARBA00022833"/>
    </source>
</evidence>
<keyword evidence="8" id="KW-1185">Reference proteome</keyword>
<name>A0ABW8YI32_9SPHN</name>
<dbReference type="InterPro" id="IPR001405">
    <property type="entry name" value="UPF0758"/>
</dbReference>
<evidence type="ECO:0000256" key="5">
    <source>
        <dbReference type="ARBA" id="ARBA00023049"/>
    </source>
</evidence>
<dbReference type="EMBL" id="JBELQC010000001">
    <property type="protein sequence ID" value="MFL9839575.1"/>
    <property type="molecule type" value="Genomic_DNA"/>
</dbReference>
<evidence type="ECO:0000313" key="7">
    <source>
        <dbReference type="EMBL" id="MFL9839575.1"/>
    </source>
</evidence>
<dbReference type="InterPro" id="IPR037518">
    <property type="entry name" value="MPN"/>
</dbReference>
<dbReference type="InterPro" id="IPR020891">
    <property type="entry name" value="UPF0758_CS"/>
</dbReference>
<accession>A0ABW8YI32</accession>
<dbReference type="PROSITE" id="PS01302">
    <property type="entry name" value="UPF0758"/>
    <property type="match status" value="1"/>
</dbReference>
<dbReference type="PANTHER" id="PTHR30471:SF3">
    <property type="entry name" value="UPF0758 PROTEIN YEES-RELATED"/>
    <property type="match status" value="1"/>
</dbReference>
<comment type="caution">
    <text evidence="7">The sequence shown here is derived from an EMBL/GenBank/DDBJ whole genome shotgun (WGS) entry which is preliminary data.</text>
</comment>
<dbReference type="SUPFAM" id="SSF102712">
    <property type="entry name" value="JAB1/MPN domain"/>
    <property type="match status" value="1"/>
</dbReference>
<evidence type="ECO:0000313" key="8">
    <source>
        <dbReference type="Proteomes" id="UP001629244"/>
    </source>
</evidence>
<dbReference type="PANTHER" id="PTHR30471">
    <property type="entry name" value="DNA REPAIR PROTEIN RADC"/>
    <property type="match status" value="1"/>
</dbReference>
<keyword evidence="1" id="KW-0645">Protease</keyword>
<proteinExistence type="predicted"/>
<keyword evidence="4" id="KW-0862">Zinc</keyword>
<reference evidence="7 8" key="1">
    <citation type="submission" date="2024-06" db="EMBL/GenBank/DDBJ databases">
        <authorList>
            <person name="Kaempfer P."/>
            <person name="Viver T."/>
        </authorList>
    </citation>
    <scope>NUCLEOTIDE SEQUENCE [LARGE SCALE GENOMIC DNA]</scope>
    <source>
        <strain evidence="7 8">ST-64</strain>
    </source>
</reference>
<dbReference type="Gene3D" id="3.40.140.10">
    <property type="entry name" value="Cytidine Deaminase, domain 2"/>
    <property type="match status" value="1"/>
</dbReference>
<keyword evidence="2" id="KW-0479">Metal-binding</keyword>
<evidence type="ECO:0000256" key="2">
    <source>
        <dbReference type="ARBA" id="ARBA00022723"/>
    </source>
</evidence>
<dbReference type="InterPro" id="IPR025657">
    <property type="entry name" value="RadC_JAB"/>
</dbReference>
<protein>
    <submittedName>
        <fullName evidence="7">JAB domain-containing protein</fullName>
    </submittedName>
</protein>
<organism evidence="7 8">
    <name type="scientific">Sphingomonas plantiphila</name>
    <dbReference type="NCBI Taxonomy" id="3163295"/>
    <lineage>
        <taxon>Bacteria</taxon>
        <taxon>Pseudomonadati</taxon>
        <taxon>Pseudomonadota</taxon>
        <taxon>Alphaproteobacteria</taxon>
        <taxon>Sphingomonadales</taxon>
        <taxon>Sphingomonadaceae</taxon>
        <taxon>Sphingomonas</taxon>
    </lineage>
</organism>
<keyword evidence="3" id="KW-0378">Hydrolase</keyword>
<sequence length="133" mass="13794">MAGESCDPTPDSRFGALANLLAASIAAEPREVAAFAYCDPAGRVLGTLRIASADSGSLDLPVRRIVADAVLLDAPRVVMAHNHPSGDASPSRADRAATSRMARAFEAIESRLVDHVVVGRGGAVWSFRAAGLL</sequence>
<feature type="domain" description="MPN" evidence="6">
    <location>
        <begin position="10"/>
        <end position="133"/>
    </location>
</feature>
<dbReference type="Pfam" id="PF04002">
    <property type="entry name" value="RadC"/>
    <property type="match status" value="1"/>
</dbReference>
<gene>
    <name evidence="7" type="ORF">ABS767_01250</name>
</gene>
<evidence type="ECO:0000259" key="6">
    <source>
        <dbReference type="PROSITE" id="PS50249"/>
    </source>
</evidence>
<keyword evidence="5" id="KW-0482">Metalloprotease</keyword>
<dbReference type="PROSITE" id="PS50249">
    <property type="entry name" value="MPN"/>
    <property type="match status" value="1"/>
</dbReference>